<feature type="transmembrane region" description="Helical" evidence="1">
    <location>
        <begin position="7"/>
        <end position="24"/>
    </location>
</feature>
<dbReference type="RefSeq" id="WP_089089254.1">
    <property type="nucleotide sequence ID" value="NZ_BCMH01000015.1"/>
</dbReference>
<dbReference type="EMBL" id="BCMH01000015">
    <property type="protein sequence ID" value="GAX04309.1"/>
    <property type="molecule type" value="Genomic_DNA"/>
</dbReference>
<dbReference type="PROSITE" id="PS50887">
    <property type="entry name" value="GGDEF"/>
    <property type="match status" value="1"/>
</dbReference>
<dbReference type="GO" id="GO:0043709">
    <property type="term" value="P:cell adhesion involved in single-species biofilm formation"/>
    <property type="evidence" value="ECO:0007669"/>
    <property type="project" value="TreeGrafter"/>
</dbReference>
<dbReference type="PANTHER" id="PTHR45138:SF9">
    <property type="entry name" value="DIGUANYLATE CYCLASE DGCM-RELATED"/>
    <property type="match status" value="1"/>
</dbReference>
<feature type="domain" description="GGDEF" evidence="2">
    <location>
        <begin position="230"/>
        <end position="367"/>
    </location>
</feature>
<dbReference type="CDD" id="cd01949">
    <property type="entry name" value="GGDEF"/>
    <property type="match status" value="1"/>
</dbReference>
<feature type="transmembrane region" description="Helical" evidence="1">
    <location>
        <begin position="44"/>
        <end position="62"/>
    </location>
</feature>
<dbReference type="SMART" id="SM00267">
    <property type="entry name" value="GGDEF"/>
    <property type="match status" value="1"/>
</dbReference>
<dbReference type="InterPro" id="IPR043128">
    <property type="entry name" value="Rev_trsase/Diguanyl_cyclase"/>
</dbReference>
<evidence type="ECO:0000313" key="3">
    <source>
        <dbReference type="EMBL" id="GAX04309.1"/>
    </source>
</evidence>
<keyword evidence="4" id="KW-1185">Reference proteome</keyword>
<dbReference type="GO" id="GO:0052621">
    <property type="term" value="F:diguanylate cyclase activity"/>
    <property type="evidence" value="ECO:0007669"/>
    <property type="project" value="TreeGrafter"/>
</dbReference>
<dbReference type="InterPro" id="IPR050469">
    <property type="entry name" value="Diguanylate_Cyclase"/>
</dbReference>
<feature type="transmembrane region" description="Helical" evidence="1">
    <location>
        <begin position="89"/>
        <end position="107"/>
    </location>
</feature>
<dbReference type="InterPro" id="IPR000160">
    <property type="entry name" value="GGDEF_dom"/>
</dbReference>
<accession>A0A1Z5IRE5</accession>
<dbReference type="AlphaFoldDB" id="A0A1Z5IRE5"/>
<gene>
    <name evidence="3" type="ORF">IWT140_01947</name>
</gene>
<keyword evidence="1" id="KW-0472">Membrane</keyword>
<keyword evidence="1" id="KW-1133">Transmembrane helix</keyword>
<keyword evidence="1" id="KW-0812">Transmembrane</keyword>
<feature type="transmembrane region" description="Helical" evidence="1">
    <location>
        <begin position="113"/>
        <end position="129"/>
    </location>
</feature>
<evidence type="ECO:0000256" key="1">
    <source>
        <dbReference type="SAM" id="Phobius"/>
    </source>
</evidence>
<protein>
    <submittedName>
        <fullName evidence="3">Diguanylate cyclase</fullName>
    </submittedName>
</protein>
<dbReference type="Gene3D" id="3.30.70.270">
    <property type="match status" value="1"/>
</dbReference>
<organism evidence="3 4">
    <name type="scientific">Secundilactobacillus pentosiphilus</name>
    <dbReference type="NCBI Taxonomy" id="1714682"/>
    <lineage>
        <taxon>Bacteria</taxon>
        <taxon>Bacillati</taxon>
        <taxon>Bacillota</taxon>
        <taxon>Bacilli</taxon>
        <taxon>Lactobacillales</taxon>
        <taxon>Lactobacillaceae</taxon>
        <taxon>Secundilactobacillus</taxon>
    </lineage>
</organism>
<proteinExistence type="predicted"/>
<feature type="transmembrane region" description="Helical" evidence="1">
    <location>
        <begin position="170"/>
        <end position="188"/>
    </location>
</feature>
<comment type="caution">
    <text evidence="3">The sequence shown here is derived from an EMBL/GenBank/DDBJ whole genome shotgun (WGS) entry which is preliminary data.</text>
</comment>
<reference evidence="3 4" key="1">
    <citation type="submission" date="2015-11" db="EMBL/GenBank/DDBJ databases">
        <title>Draft genome sequences of new species of the genus Lactobacillus isolated from orchardgrass silage.</title>
        <authorList>
            <person name="Tohno M."/>
            <person name="Tanizawa Y."/>
            <person name="Arita M."/>
        </authorList>
    </citation>
    <scope>NUCLEOTIDE SEQUENCE [LARGE SCALE GENOMIC DNA]</scope>
    <source>
        <strain evidence="3 4">IWT140</strain>
    </source>
</reference>
<name>A0A1Z5IRE5_9LACO</name>
<evidence type="ECO:0000259" key="2">
    <source>
        <dbReference type="PROSITE" id="PS50887"/>
    </source>
</evidence>
<dbReference type="PANTHER" id="PTHR45138">
    <property type="entry name" value="REGULATORY COMPONENTS OF SENSORY TRANSDUCTION SYSTEM"/>
    <property type="match status" value="1"/>
</dbReference>
<dbReference type="Pfam" id="PF00990">
    <property type="entry name" value="GGDEF"/>
    <property type="match status" value="1"/>
</dbReference>
<dbReference type="SUPFAM" id="SSF55073">
    <property type="entry name" value="Nucleotide cyclase"/>
    <property type="match status" value="1"/>
</dbReference>
<evidence type="ECO:0000313" key="4">
    <source>
        <dbReference type="Proteomes" id="UP000198430"/>
    </source>
</evidence>
<dbReference type="NCBIfam" id="TIGR00254">
    <property type="entry name" value="GGDEF"/>
    <property type="match status" value="1"/>
</dbReference>
<dbReference type="Proteomes" id="UP000198430">
    <property type="component" value="Unassembled WGS sequence"/>
</dbReference>
<dbReference type="GO" id="GO:0005886">
    <property type="term" value="C:plasma membrane"/>
    <property type="evidence" value="ECO:0007669"/>
    <property type="project" value="TreeGrafter"/>
</dbReference>
<dbReference type="InterPro" id="IPR029787">
    <property type="entry name" value="Nucleotide_cyclase"/>
</dbReference>
<feature type="transmembrane region" description="Helical" evidence="1">
    <location>
        <begin position="141"/>
        <end position="164"/>
    </location>
</feature>
<dbReference type="GO" id="GO:1902201">
    <property type="term" value="P:negative regulation of bacterial-type flagellum-dependent cell motility"/>
    <property type="evidence" value="ECO:0007669"/>
    <property type="project" value="TreeGrafter"/>
</dbReference>
<sequence>MGMVTAIFLLTFINVGFISILQRLMHELDHDIEGNNPSPWRTELLYTLYFTAVTAFVFVMATRSSPLERLMWVNCSLILMMSYTDAVKTRLNIILPLVLTVVLFFLVTSSFSFWPIFTLLIGISLLMMERRWFFPFDQHPVVILVVKDIIGAISWVGLTVMLHLPLKMPINMYIVYLVVTAFLYRYMVLIRREHINNIDTARNLLYDNLTHSRNWLSFRSDAEEYFQNYSELSIIAMDIDNFKQINDTYGHLAGNATLIQFSKQLEKLLSQQTNGARLYRTGGEEFTILYPGVTGEAVVTIAEELQDAVHNLQTKTEKGERISVTISMGVENRRESDRNALEIFKRADQLLYQSKRSGKNRISIGTKH</sequence>